<feature type="domain" description="CRAL-TRIO" evidence="2">
    <location>
        <begin position="242"/>
        <end position="402"/>
    </location>
</feature>
<evidence type="ECO:0000256" key="1">
    <source>
        <dbReference type="SAM" id="MobiDB-lite"/>
    </source>
</evidence>
<dbReference type="SUPFAM" id="SSF52087">
    <property type="entry name" value="CRAL/TRIO domain"/>
    <property type="match status" value="1"/>
</dbReference>
<feature type="region of interest" description="Disordered" evidence="1">
    <location>
        <begin position="1"/>
        <end position="22"/>
    </location>
</feature>
<dbReference type="AlphaFoldDB" id="A0A7S3VTL3"/>
<accession>A0A7S3VTL3</accession>
<dbReference type="InterPro" id="IPR036865">
    <property type="entry name" value="CRAL-TRIO_dom_sf"/>
</dbReference>
<dbReference type="InterPro" id="IPR001251">
    <property type="entry name" value="CRAL-TRIO_dom"/>
</dbReference>
<feature type="region of interest" description="Disordered" evidence="1">
    <location>
        <begin position="52"/>
        <end position="160"/>
    </location>
</feature>
<dbReference type="Pfam" id="PF00650">
    <property type="entry name" value="CRAL_TRIO"/>
    <property type="match status" value="1"/>
</dbReference>
<dbReference type="SMART" id="SM00516">
    <property type="entry name" value="SEC14"/>
    <property type="match status" value="1"/>
</dbReference>
<reference evidence="3" key="1">
    <citation type="submission" date="2021-01" db="EMBL/GenBank/DDBJ databases">
        <authorList>
            <person name="Corre E."/>
            <person name="Pelletier E."/>
            <person name="Niang G."/>
            <person name="Scheremetjew M."/>
            <person name="Finn R."/>
            <person name="Kale V."/>
            <person name="Holt S."/>
            <person name="Cochrane G."/>
            <person name="Meng A."/>
            <person name="Brown T."/>
            <person name="Cohen L."/>
        </authorList>
    </citation>
    <scope>NUCLEOTIDE SEQUENCE</scope>
    <source>
        <strain evidence="3">CCMP1320</strain>
    </source>
</reference>
<organism evidence="3">
    <name type="scientific">Dunaliella tertiolecta</name>
    <name type="common">Green alga</name>
    <dbReference type="NCBI Taxonomy" id="3047"/>
    <lineage>
        <taxon>Eukaryota</taxon>
        <taxon>Viridiplantae</taxon>
        <taxon>Chlorophyta</taxon>
        <taxon>core chlorophytes</taxon>
        <taxon>Chlorophyceae</taxon>
        <taxon>CS clade</taxon>
        <taxon>Chlamydomonadales</taxon>
        <taxon>Dunaliellaceae</taxon>
        <taxon>Dunaliella</taxon>
    </lineage>
</organism>
<dbReference type="EMBL" id="HBIP01036170">
    <property type="protein sequence ID" value="CAE0506898.1"/>
    <property type="molecule type" value="Transcribed_RNA"/>
</dbReference>
<dbReference type="InterPro" id="IPR052578">
    <property type="entry name" value="PI_Transfer_CRAL-TRIO"/>
</dbReference>
<feature type="compositionally biased region" description="Basic and acidic residues" evidence="1">
    <location>
        <begin position="69"/>
        <end position="79"/>
    </location>
</feature>
<dbReference type="PANTHER" id="PTHR45824:SF29">
    <property type="entry name" value="GH16843P"/>
    <property type="match status" value="1"/>
</dbReference>
<dbReference type="PANTHER" id="PTHR45824">
    <property type="entry name" value="GH16843P"/>
    <property type="match status" value="1"/>
</dbReference>
<dbReference type="Gene3D" id="3.40.525.10">
    <property type="entry name" value="CRAL-TRIO lipid binding domain"/>
    <property type="match status" value="1"/>
</dbReference>
<name>A0A7S3VTL3_DUNTE</name>
<dbReference type="PROSITE" id="PS50191">
    <property type="entry name" value="CRAL_TRIO"/>
    <property type="match status" value="1"/>
</dbReference>
<dbReference type="GO" id="GO:0008526">
    <property type="term" value="F:phosphatidylinositol transfer activity"/>
    <property type="evidence" value="ECO:0007669"/>
    <property type="project" value="TreeGrafter"/>
</dbReference>
<dbReference type="SUPFAM" id="SSF46938">
    <property type="entry name" value="CRAL/TRIO N-terminal domain"/>
    <property type="match status" value="1"/>
</dbReference>
<proteinExistence type="predicted"/>
<dbReference type="InterPro" id="IPR036273">
    <property type="entry name" value="CRAL/TRIO_N_dom_sf"/>
</dbReference>
<protein>
    <recommendedName>
        <fullName evidence="2">CRAL-TRIO domain-containing protein</fullName>
    </recommendedName>
</protein>
<gene>
    <name evidence="3" type="ORF">DTER00134_LOCUS21974</name>
</gene>
<sequence length="452" mass="49860">MPPADVYSPITPPSSCKKGRHGKQASIDLDADFYDCIDRSDDSFLREFEESLGVIRQSSGADKGEGDEEIKQVESRADGRGQLLGDGTKSGALARVSEGSEALGGSQSGAKSGEMSTLQVTGSISTESESGNERSLKPADEPAEAGGTQQKKTSKELQRATACMDVTTEEIQKVRAQLDPLEPGQEAPDDSMICRFIRATGKNLPQSVQRLNVTLKWRAKVEPESVVCMACAAKAKSHYMHLCGYDSFNRPVIYSCLANATNKVYLDNYHHMIQTFEMAIKCMPPGVEQWVWVCDFHGFGMADINPKLAKAFLEISAEHYPERLGLFIVAGAPALFGVLWKAISSFVDPKTHQKIRFLPCDFTEKKSKMRKEMLQHFSDSLTNWVETEMLQNREKGQAAKKTYDMTSMYKLAQDGKLQPEGKHDLRGHESLLSALAANPALMEPQGTAEQYL</sequence>
<evidence type="ECO:0000313" key="3">
    <source>
        <dbReference type="EMBL" id="CAE0506898.1"/>
    </source>
</evidence>
<feature type="compositionally biased region" description="Polar residues" evidence="1">
    <location>
        <begin position="108"/>
        <end position="129"/>
    </location>
</feature>
<feature type="compositionally biased region" description="Basic and acidic residues" evidence="1">
    <location>
        <begin position="131"/>
        <end position="140"/>
    </location>
</feature>
<dbReference type="CDD" id="cd00170">
    <property type="entry name" value="SEC14"/>
    <property type="match status" value="1"/>
</dbReference>
<evidence type="ECO:0000259" key="2">
    <source>
        <dbReference type="PROSITE" id="PS50191"/>
    </source>
</evidence>